<dbReference type="Pfam" id="PF09814">
    <property type="entry name" value="HECT_2"/>
    <property type="match status" value="1"/>
</dbReference>
<feature type="region of interest" description="Disordered" evidence="1">
    <location>
        <begin position="1"/>
        <end position="36"/>
    </location>
</feature>
<feature type="region of interest" description="Disordered" evidence="1">
    <location>
        <begin position="433"/>
        <end position="473"/>
    </location>
</feature>
<dbReference type="InterPro" id="IPR019193">
    <property type="entry name" value="UBQ-conj_enz_E2-bd_prot"/>
</dbReference>
<accession>A0A0D6EHA4</accession>
<feature type="region of interest" description="Disordered" evidence="1">
    <location>
        <begin position="1148"/>
        <end position="1167"/>
    </location>
</feature>
<dbReference type="Proteomes" id="UP000243876">
    <property type="component" value="Unassembled WGS sequence"/>
</dbReference>
<dbReference type="OrthoDB" id="66510at2759"/>
<dbReference type="EMBL" id="CENE01000002">
    <property type="protein sequence ID" value="CEQ39153.1"/>
    <property type="molecule type" value="Genomic_DNA"/>
</dbReference>
<keyword evidence="3" id="KW-1185">Reference proteome</keyword>
<feature type="compositionally biased region" description="Low complexity" evidence="1">
    <location>
        <begin position="1148"/>
        <end position="1166"/>
    </location>
</feature>
<gene>
    <name evidence="2" type="primary">SPOSA6832_00629</name>
</gene>
<proteinExistence type="predicted"/>
<sequence>MATAERPYTFPAEQPVASTSSFDPSAVPTQPPATSLYAPSPFAGALGALQREEDLIDLGEEQLFSGSRSRGARPPAGQDGALTATAVEAGGEEHIGSTSAEELLGSLGAARQAFVFALNSLLQQYMSGSGQASSSLVNDAETASSSTLFTNPIVDPAALLAPFRRHSLATITPSIPRAPATPSLQSSDLLLTTLLDNLRSHMDRQLRPSGSPAMISIERSSPLLGGLGSTSSSQCSGTQILLDELQSRIEVIAPDLPPMDAELARSLGSLLSCTERLASMARSSGSLSASAERTAEPDSPDLYLTLEREAAVCRSSRDQRAAANSVVGAVQEVEQAERELLWGRVDDLSERVRLLSRQRAEALREEEAGALTPDFNEKNDAEPWTPRARDVAFDVVSLSDLPTYSHDHDPAHHPAHLPPAYYTDFSALDEKERSDWDVKPPLSPSVDQHASSSSSAGPMTRPRKISSVNTEKMQRDLDSVSQAIERLYLVSPQLANQRVEPDRPLLRERQLAKLGNAIERLSQGRFEDQRAIPSPLVDAPESQIERRQKDQAMLDRLIDQIDRAASRTLTDQRVELKRVYLGYLALTQANTDDAFLQRQAPGDPECRHVQSEPLTFVSPQYEPLSDPREAKRREFILEHTGKGRLASQDAVLHSSGPIEPFPGPPSELNKVINIAEFFSNEVNRPRSNSAPTNAVKKKFSSRNLFQSKVEDDGSGPAGKMASLRIGVFKKNGSRRGSHDANAAMGLGVLGPGMPQSASANGLEVLTVPQFDWITEESRNLGTLVVTFWLRAPSSSSRDEEYDVVAVETEAILVASSRGGPASRLSLPCRVVPQQANVTSQGPYHEVKLIIINPSQTMNRADLEVHVPLSTSELRETMPVSFVCATCDAELIDTSTITRYNALPSEHWAELLDAWMCHQDQTLSDDLIQKGKGIKPRLDEGLVGTSYVLFPREVTRNWHTPEQSLSFSCEGYIGGNSLNHAMLVSRMLTLSHMRQSTRSPNDDLLHPAHCTSCSSLIGAHVTSLDPSSSPFLTALRLLKYAANPIVKPPPDSLAAERSVPLRYSLSSHLTAEMLETGQAHACHRFVLEDAEQEKIRLLVSDAVCPSFFRTRFGTDLPRLQIWFFNPAVRLSFCSSSALASILELAQGGSSPSAPPSASHTSADSSSPVQAVSSEGKLVGRSMNVVKVFYAVVLDENDRRWQIPLSIAALLPLRDFLENKTERMTYPRAVIDRLVKVLQASTLVYPPAKRKFGDLEVGFLERI</sequence>
<dbReference type="GO" id="GO:0005829">
    <property type="term" value="C:cytosol"/>
    <property type="evidence" value="ECO:0007669"/>
    <property type="project" value="TreeGrafter"/>
</dbReference>
<dbReference type="PANTHER" id="PTHR31531:SF2">
    <property type="entry name" value="E3 UBIQUITIN-PROTEIN LIGASE E3D"/>
    <property type="match status" value="1"/>
</dbReference>
<protein>
    <submittedName>
        <fullName evidence="2">SPOSA6832_00629-mRNA-1:cds</fullName>
    </submittedName>
</protein>
<dbReference type="AlphaFoldDB" id="A0A0D6EHA4"/>
<dbReference type="GO" id="GO:0061630">
    <property type="term" value="F:ubiquitin protein ligase activity"/>
    <property type="evidence" value="ECO:0007669"/>
    <property type="project" value="TreeGrafter"/>
</dbReference>
<dbReference type="GO" id="GO:0006513">
    <property type="term" value="P:protein monoubiquitination"/>
    <property type="evidence" value="ECO:0007669"/>
    <property type="project" value="TreeGrafter"/>
</dbReference>
<dbReference type="GO" id="GO:0000209">
    <property type="term" value="P:protein polyubiquitination"/>
    <property type="evidence" value="ECO:0007669"/>
    <property type="project" value="TreeGrafter"/>
</dbReference>
<name>A0A0D6EHA4_SPOSA</name>
<dbReference type="GO" id="GO:0031624">
    <property type="term" value="F:ubiquitin conjugating enzyme binding"/>
    <property type="evidence" value="ECO:0007669"/>
    <property type="project" value="TreeGrafter"/>
</dbReference>
<evidence type="ECO:0000313" key="3">
    <source>
        <dbReference type="Proteomes" id="UP000243876"/>
    </source>
</evidence>
<dbReference type="GO" id="GO:0030332">
    <property type="term" value="F:cyclin binding"/>
    <property type="evidence" value="ECO:0007669"/>
    <property type="project" value="TreeGrafter"/>
</dbReference>
<dbReference type="GO" id="GO:0005634">
    <property type="term" value="C:nucleus"/>
    <property type="evidence" value="ECO:0007669"/>
    <property type="project" value="TreeGrafter"/>
</dbReference>
<dbReference type="GO" id="GO:0000151">
    <property type="term" value="C:ubiquitin ligase complex"/>
    <property type="evidence" value="ECO:0007669"/>
    <property type="project" value="TreeGrafter"/>
</dbReference>
<organism evidence="2 3">
    <name type="scientific">Sporidiobolus salmonicolor</name>
    <name type="common">Yeast-like fungus</name>
    <name type="synonym">Sporobolomyces salmonicolor</name>
    <dbReference type="NCBI Taxonomy" id="5005"/>
    <lineage>
        <taxon>Eukaryota</taxon>
        <taxon>Fungi</taxon>
        <taxon>Dikarya</taxon>
        <taxon>Basidiomycota</taxon>
        <taxon>Pucciniomycotina</taxon>
        <taxon>Microbotryomycetes</taxon>
        <taxon>Sporidiobolales</taxon>
        <taxon>Sporidiobolaceae</taxon>
        <taxon>Sporobolomyces</taxon>
    </lineage>
</organism>
<dbReference type="GO" id="GO:0043161">
    <property type="term" value="P:proteasome-mediated ubiquitin-dependent protein catabolic process"/>
    <property type="evidence" value="ECO:0007669"/>
    <property type="project" value="TreeGrafter"/>
</dbReference>
<evidence type="ECO:0000256" key="1">
    <source>
        <dbReference type="SAM" id="MobiDB-lite"/>
    </source>
</evidence>
<evidence type="ECO:0000313" key="2">
    <source>
        <dbReference type="EMBL" id="CEQ39153.1"/>
    </source>
</evidence>
<dbReference type="PANTHER" id="PTHR31531">
    <property type="entry name" value="E3 UBIQUITIN-PROTEIN LIGASE E3D FAMILY MEMBER"/>
    <property type="match status" value="1"/>
</dbReference>
<reference evidence="3" key="1">
    <citation type="submission" date="2015-02" db="EMBL/GenBank/DDBJ databases">
        <authorList>
            <person name="Gon?alves P."/>
        </authorList>
    </citation>
    <scope>NUCLEOTIDE SEQUENCE [LARGE SCALE GENOMIC DNA]</scope>
</reference>
<dbReference type="GO" id="GO:0051865">
    <property type="term" value="P:protein autoubiquitination"/>
    <property type="evidence" value="ECO:0007669"/>
    <property type="project" value="TreeGrafter"/>
</dbReference>